<keyword evidence="2" id="KW-1185">Reference proteome</keyword>
<dbReference type="HOGENOM" id="CLU_3002035_0_0_1"/>
<feature type="non-terminal residue" evidence="1">
    <location>
        <position position="1"/>
    </location>
</feature>
<evidence type="ECO:0000313" key="1">
    <source>
        <dbReference type="EMBL" id="KIK00695.1"/>
    </source>
</evidence>
<evidence type="ECO:0000313" key="2">
    <source>
        <dbReference type="Proteomes" id="UP000054477"/>
    </source>
</evidence>
<name>A0A0C9WQP7_9AGAR</name>
<protein>
    <submittedName>
        <fullName evidence="1">Uncharacterized protein</fullName>
    </submittedName>
</protein>
<accession>A0A0C9WQP7</accession>
<organism evidence="1 2">
    <name type="scientific">Laccaria amethystina LaAM-08-1</name>
    <dbReference type="NCBI Taxonomy" id="1095629"/>
    <lineage>
        <taxon>Eukaryota</taxon>
        <taxon>Fungi</taxon>
        <taxon>Dikarya</taxon>
        <taxon>Basidiomycota</taxon>
        <taxon>Agaricomycotina</taxon>
        <taxon>Agaricomycetes</taxon>
        <taxon>Agaricomycetidae</taxon>
        <taxon>Agaricales</taxon>
        <taxon>Agaricineae</taxon>
        <taxon>Hydnangiaceae</taxon>
        <taxon>Laccaria</taxon>
    </lineage>
</organism>
<dbReference type="EMBL" id="KN838620">
    <property type="protein sequence ID" value="KIK00695.1"/>
    <property type="molecule type" value="Genomic_DNA"/>
</dbReference>
<sequence length="57" mass="6667">HAWSERRRPSCLSHHESFKATVVSNFFRSSGFANLASYNVHLDLSELNTTQRERHDH</sequence>
<gene>
    <name evidence="1" type="ORF">K443DRAFT_664511</name>
</gene>
<reference evidence="1 2" key="1">
    <citation type="submission" date="2014-04" db="EMBL/GenBank/DDBJ databases">
        <authorList>
            <consortium name="DOE Joint Genome Institute"/>
            <person name="Kuo A."/>
            <person name="Kohler A."/>
            <person name="Nagy L.G."/>
            <person name="Floudas D."/>
            <person name="Copeland A."/>
            <person name="Barry K.W."/>
            <person name="Cichocki N."/>
            <person name="Veneault-Fourrey C."/>
            <person name="LaButti K."/>
            <person name="Lindquist E.A."/>
            <person name="Lipzen A."/>
            <person name="Lundell T."/>
            <person name="Morin E."/>
            <person name="Murat C."/>
            <person name="Sun H."/>
            <person name="Tunlid A."/>
            <person name="Henrissat B."/>
            <person name="Grigoriev I.V."/>
            <person name="Hibbett D.S."/>
            <person name="Martin F."/>
            <person name="Nordberg H.P."/>
            <person name="Cantor M.N."/>
            <person name="Hua S.X."/>
        </authorList>
    </citation>
    <scope>NUCLEOTIDE SEQUENCE [LARGE SCALE GENOMIC DNA]</scope>
    <source>
        <strain evidence="1 2">LaAM-08-1</strain>
    </source>
</reference>
<proteinExistence type="predicted"/>
<dbReference type="AlphaFoldDB" id="A0A0C9WQP7"/>
<reference evidence="2" key="2">
    <citation type="submission" date="2015-01" db="EMBL/GenBank/DDBJ databases">
        <title>Evolutionary Origins and Diversification of the Mycorrhizal Mutualists.</title>
        <authorList>
            <consortium name="DOE Joint Genome Institute"/>
            <consortium name="Mycorrhizal Genomics Consortium"/>
            <person name="Kohler A."/>
            <person name="Kuo A."/>
            <person name="Nagy L.G."/>
            <person name="Floudas D."/>
            <person name="Copeland A."/>
            <person name="Barry K.W."/>
            <person name="Cichocki N."/>
            <person name="Veneault-Fourrey C."/>
            <person name="LaButti K."/>
            <person name="Lindquist E.A."/>
            <person name="Lipzen A."/>
            <person name="Lundell T."/>
            <person name="Morin E."/>
            <person name="Murat C."/>
            <person name="Riley R."/>
            <person name="Ohm R."/>
            <person name="Sun H."/>
            <person name="Tunlid A."/>
            <person name="Henrissat B."/>
            <person name="Grigoriev I.V."/>
            <person name="Hibbett D.S."/>
            <person name="Martin F."/>
        </authorList>
    </citation>
    <scope>NUCLEOTIDE SEQUENCE [LARGE SCALE GENOMIC DNA]</scope>
    <source>
        <strain evidence="2">LaAM-08-1</strain>
    </source>
</reference>
<dbReference type="Proteomes" id="UP000054477">
    <property type="component" value="Unassembled WGS sequence"/>
</dbReference>